<dbReference type="Gene3D" id="3.30.200.20">
    <property type="entry name" value="Phosphorylase Kinase, domain 1"/>
    <property type="match status" value="1"/>
</dbReference>
<keyword evidence="12" id="KW-0539">Nucleus</keyword>
<evidence type="ECO:0000256" key="4">
    <source>
        <dbReference type="ARBA" id="ARBA00012425"/>
    </source>
</evidence>
<reference evidence="22" key="2">
    <citation type="submission" date="2025-08" db="UniProtKB">
        <authorList>
            <consortium name="Ensembl"/>
        </authorList>
    </citation>
    <scope>IDENTIFICATION</scope>
</reference>
<evidence type="ECO:0000256" key="14">
    <source>
        <dbReference type="ARBA" id="ARBA00041293"/>
    </source>
</evidence>
<evidence type="ECO:0000256" key="1">
    <source>
        <dbReference type="ARBA" id="ARBA00004123"/>
    </source>
</evidence>
<name>A0A3P9CRP2_9CICH</name>
<evidence type="ECO:0000256" key="13">
    <source>
        <dbReference type="ARBA" id="ARBA00038698"/>
    </source>
</evidence>
<evidence type="ECO:0000259" key="21">
    <source>
        <dbReference type="PROSITE" id="PS50011"/>
    </source>
</evidence>
<evidence type="ECO:0000313" key="22">
    <source>
        <dbReference type="Ensembl" id="ENSMZEP00005024739.1"/>
    </source>
</evidence>
<comment type="catalytic activity">
    <reaction evidence="18">
        <text>L-threonyl-[protein] + ATP = O-phospho-L-threonyl-[protein] + ADP + H(+)</text>
        <dbReference type="Rhea" id="RHEA:46608"/>
        <dbReference type="Rhea" id="RHEA-COMP:11060"/>
        <dbReference type="Rhea" id="RHEA-COMP:11605"/>
        <dbReference type="ChEBI" id="CHEBI:15378"/>
        <dbReference type="ChEBI" id="CHEBI:30013"/>
        <dbReference type="ChEBI" id="CHEBI:30616"/>
        <dbReference type="ChEBI" id="CHEBI:61977"/>
        <dbReference type="ChEBI" id="CHEBI:456216"/>
        <dbReference type="EC" id="2.7.11.22"/>
    </reaction>
</comment>
<dbReference type="GO" id="GO:0004693">
    <property type="term" value="F:cyclin-dependent protein serine/threonine kinase activity"/>
    <property type="evidence" value="ECO:0007669"/>
    <property type="project" value="UniProtKB-EC"/>
</dbReference>
<keyword evidence="6" id="KW-0597">Phosphoprotein</keyword>
<comment type="subunit">
    <text evidence="13">Forms a stable but non-covalent complex with cyclin B in mature oocytes.</text>
</comment>
<dbReference type="GO" id="GO:0000086">
    <property type="term" value="P:G2/M transition of mitotic cell cycle"/>
    <property type="evidence" value="ECO:0007669"/>
    <property type="project" value="TreeGrafter"/>
</dbReference>
<proteinExistence type="predicted"/>
<evidence type="ECO:0000256" key="18">
    <source>
        <dbReference type="ARBA" id="ARBA00047811"/>
    </source>
</evidence>
<feature type="domain" description="Protein kinase" evidence="21">
    <location>
        <begin position="1"/>
        <end position="96"/>
    </location>
</feature>
<dbReference type="EC" id="2.7.11.22" evidence="4"/>
<dbReference type="Proteomes" id="UP000265160">
    <property type="component" value="LG9"/>
</dbReference>
<dbReference type="GO" id="GO:0007095">
    <property type="term" value="P:mitotic G2 DNA damage checkpoint signaling"/>
    <property type="evidence" value="ECO:0007669"/>
    <property type="project" value="TreeGrafter"/>
</dbReference>
<dbReference type="Gene3D" id="1.10.510.10">
    <property type="entry name" value="Transferase(Phosphotransferase) domain 1"/>
    <property type="match status" value="1"/>
</dbReference>
<organism evidence="22 23">
    <name type="scientific">Maylandia zebra</name>
    <name type="common">zebra mbuna</name>
    <dbReference type="NCBI Taxonomy" id="106582"/>
    <lineage>
        <taxon>Eukaryota</taxon>
        <taxon>Metazoa</taxon>
        <taxon>Chordata</taxon>
        <taxon>Craniata</taxon>
        <taxon>Vertebrata</taxon>
        <taxon>Euteleostomi</taxon>
        <taxon>Actinopterygii</taxon>
        <taxon>Neopterygii</taxon>
        <taxon>Teleostei</taxon>
        <taxon>Neoteleostei</taxon>
        <taxon>Acanthomorphata</taxon>
        <taxon>Ovalentaria</taxon>
        <taxon>Cichlomorphae</taxon>
        <taxon>Cichliformes</taxon>
        <taxon>Cichlidae</taxon>
        <taxon>African cichlids</taxon>
        <taxon>Pseudocrenilabrinae</taxon>
        <taxon>Haplochromini</taxon>
        <taxon>Maylandia</taxon>
        <taxon>Maylandia zebra complex</taxon>
    </lineage>
</organism>
<comment type="catalytic activity">
    <reaction evidence="19">
        <text>L-seryl-[protein] + ATP = O-phospho-L-seryl-[protein] + ADP + H(+)</text>
        <dbReference type="Rhea" id="RHEA:17989"/>
        <dbReference type="Rhea" id="RHEA-COMP:9863"/>
        <dbReference type="Rhea" id="RHEA-COMP:11604"/>
        <dbReference type="ChEBI" id="CHEBI:15378"/>
        <dbReference type="ChEBI" id="CHEBI:29999"/>
        <dbReference type="ChEBI" id="CHEBI:30616"/>
        <dbReference type="ChEBI" id="CHEBI:83421"/>
        <dbReference type="ChEBI" id="CHEBI:456216"/>
        <dbReference type="EC" id="2.7.11.22"/>
    </reaction>
</comment>
<evidence type="ECO:0000256" key="3">
    <source>
        <dbReference type="ARBA" id="ARBA00012409"/>
    </source>
</evidence>
<dbReference type="GO" id="GO:0005524">
    <property type="term" value="F:ATP binding"/>
    <property type="evidence" value="ECO:0007669"/>
    <property type="project" value="UniProtKB-KW"/>
</dbReference>
<evidence type="ECO:0000256" key="9">
    <source>
        <dbReference type="ARBA" id="ARBA00022777"/>
    </source>
</evidence>
<evidence type="ECO:0000256" key="2">
    <source>
        <dbReference type="ARBA" id="ARBA00004300"/>
    </source>
</evidence>
<keyword evidence="5" id="KW-0723">Serine/threonine-protein kinase</keyword>
<dbReference type="STRING" id="106582.ENSMZEP00005024739"/>
<keyword evidence="8" id="KW-0547">Nucleotide-binding</keyword>
<keyword evidence="10" id="KW-0067">ATP-binding</keyword>
<keyword evidence="11" id="KW-0963">Cytoplasm</keyword>
<evidence type="ECO:0000256" key="15">
    <source>
        <dbReference type="ARBA" id="ARBA00041902"/>
    </source>
</evidence>
<keyword evidence="9" id="KW-0418">Kinase</keyword>
<evidence type="ECO:0000256" key="17">
    <source>
        <dbReference type="ARBA" id="ARBA00046122"/>
    </source>
</evidence>
<comment type="function">
    <text evidence="17">Plays a key role in the control of the eukaryotic cell cycle by modulating the centrosome cycle as well as mitotic onset; promotes G2-M transition via association with multiple interphase cyclins. During G2 and early mitosis, CDC25A/B/C-mediated dephosphorylation activates CDK1/cyclin complexes which phosphorylate several substrates that trigger at least centrosome separation, Golgi dynamics, nuclear envelope breakdown and chromosome condensation. Once chromosomes are condensed and aligned at the metaphase plate, CDK1 activity is switched off by WEE1- and PKMYT1-mediated phosphorylation to allow sister chromatid separation, chromosome decondensation, reformation of the nuclear envelope and cytokinesis. Catalyzes lamin (LMNA, LMNB1 and LMNB2) phosphorylation at the onset of mitosis, promoting nuclear envelope breakdown.</text>
</comment>
<sequence>MQESRLYLILVFLSMDLKKYLDSIPSGQYMDSMLVKSYLYQILEGIYFCHCRRVLHRDLKPQNLKNKDAMQSHLKRNVALPQDLQMINVKCPKSDL</sequence>
<evidence type="ECO:0000256" key="12">
    <source>
        <dbReference type="ARBA" id="ARBA00023242"/>
    </source>
</evidence>
<evidence type="ECO:0000313" key="23">
    <source>
        <dbReference type="Proteomes" id="UP000265160"/>
    </source>
</evidence>
<comment type="subcellular location">
    <subcellularLocation>
        <location evidence="2">Cytoplasm</location>
        <location evidence="2">Cytoskeleton</location>
        <location evidence="2">Microtubule organizing center</location>
        <location evidence="2">Centrosome</location>
    </subcellularLocation>
    <subcellularLocation>
        <location evidence="1">Nucleus</location>
    </subcellularLocation>
</comment>
<keyword evidence="23" id="KW-1185">Reference proteome</keyword>
<dbReference type="Ensembl" id="ENSMZET00005025548.1">
    <property type="protein sequence ID" value="ENSMZEP00005024739.1"/>
    <property type="gene ID" value="ENSMZEG00005018479.1"/>
</dbReference>
<dbReference type="PANTHER" id="PTHR24056">
    <property type="entry name" value="CELL DIVISION PROTEIN KINASE"/>
    <property type="match status" value="1"/>
</dbReference>
<dbReference type="AlphaFoldDB" id="A0A3P9CRP2"/>
<evidence type="ECO:0000256" key="20">
    <source>
        <dbReference type="ARBA" id="ARBA00049280"/>
    </source>
</evidence>
<evidence type="ECO:0000256" key="7">
    <source>
        <dbReference type="ARBA" id="ARBA00022679"/>
    </source>
</evidence>
<evidence type="ECO:0000256" key="19">
    <source>
        <dbReference type="ARBA" id="ARBA00048367"/>
    </source>
</evidence>
<evidence type="ECO:0000256" key="8">
    <source>
        <dbReference type="ARBA" id="ARBA00022741"/>
    </source>
</evidence>
<dbReference type="PANTHER" id="PTHR24056:SF334">
    <property type="entry name" value="CYCLIN-DEPENDENT KINASE 1"/>
    <property type="match status" value="1"/>
</dbReference>
<dbReference type="GO" id="GO:0005634">
    <property type="term" value="C:nucleus"/>
    <property type="evidence" value="ECO:0007669"/>
    <property type="project" value="UniProtKB-SubCell"/>
</dbReference>
<keyword evidence="11" id="KW-0206">Cytoskeleton</keyword>
<evidence type="ECO:0000256" key="16">
    <source>
        <dbReference type="ARBA" id="ARBA00042535"/>
    </source>
</evidence>
<dbReference type="InterPro" id="IPR000719">
    <property type="entry name" value="Prot_kinase_dom"/>
</dbReference>
<dbReference type="GO" id="GO:0008353">
    <property type="term" value="F:RNA polymerase II CTD heptapeptide repeat kinase activity"/>
    <property type="evidence" value="ECO:0007669"/>
    <property type="project" value="UniProtKB-EC"/>
</dbReference>
<accession>A0A3P9CRP2</accession>
<dbReference type="SUPFAM" id="SSF56112">
    <property type="entry name" value="Protein kinase-like (PK-like)"/>
    <property type="match status" value="1"/>
</dbReference>
<dbReference type="PROSITE" id="PS50011">
    <property type="entry name" value="PROTEIN_KINASE_DOM"/>
    <property type="match status" value="1"/>
</dbReference>
<reference evidence="22" key="3">
    <citation type="submission" date="2025-09" db="UniProtKB">
        <authorList>
            <consortium name="Ensembl"/>
        </authorList>
    </citation>
    <scope>IDENTIFICATION</scope>
</reference>
<reference evidence="22 23" key="1">
    <citation type="journal article" date="2014" name="Nature">
        <title>The genomic substrate for adaptive radiation in African cichlid fish.</title>
        <authorList>
            <person name="Brawand D."/>
            <person name="Wagner C.E."/>
            <person name="Li Y.I."/>
            <person name="Malinsky M."/>
            <person name="Keller I."/>
            <person name="Fan S."/>
            <person name="Simakov O."/>
            <person name="Ng A.Y."/>
            <person name="Lim Z.W."/>
            <person name="Bezault E."/>
            <person name="Turner-Maier J."/>
            <person name="Johnson J."/>
            <person name="Alcazar R."/>
            <person name="Noh H.J."/>
            <person name="Russell P."/>
            <person name="Aken B."/>
            <person name="Alfoldi J."/>
            <person name="Amemiya C."/>
            <person name="Azzouzi N."/>
            <person name="Baroiller J.F."/>
            <person name="Barloy-Hubler F."/>
            <person name="Berlin A."/>
            <person name="Bloomquist R."/>
            <person name="Carleton K.L."/>
            <person name="Conte M.A."/>
            <person name="D'Cotta H."/>
            <person name="Eshel O."/>
            <person name="Gaffney L."/>
            <person name="Galibert F."/>
            <person name="Gante H.F."/>
            <person name="Gnerre S."/>
            <person name="Greuter L."/>
            <person name="Guyon R."/>
            <person name="Haddad N.S."/>
            <person name="Haerty W."/>
            <person name="Harris R.M."/>
            <person name="Hofmann H.A."/>
            <person name="Hourlier T."/>
            <person name="Hulata G."/>
            <person name="Jaffe D.B."/>
            <person name="Lara M."/>
            <person name="Lee A.P."/>
            <person name="MacCallum I."/>
            <person name="Mwaiko S."/>
            <person name="Nikaido M."/>
            <person name="Nishihara H."/>
            <person name="Ozouf-Costaz C."/>
            <person name="Penman D.J."/>
            <person name="Przybylski D."/>
            <person name="Rakotomanga M."/>
            <person name="Renn S.C.P."/>
            <person name="Ribeiro F.J."/>
            <person name="Ron M."/>
            <person name="Salzburger W."/>
            <person name="Sanchez-Pulido L."/>
            <person name="Santos M.E."/>
            <person name="Searle S."/>
            <person name="Sharpe T."/>
            <person name="Swofford R."/>
            <person name="Tan F.J."/>
            <person name="Williams L."/>
            <person name="Young S."/>
            <person name="Yin S."/>
            <person name="Okada N."/>
            <person name="Kocher T.D."/>
            <person name="Miska E.A."/>
            <person name="Lander E.S."/>
            <person name="Venkatesh B."/>
            <person name="Fernald R.D."/>
            <person name="Meyer A."/>
            <person name="Ponting C.P."/>
            <person name="Streelman J.T."/>
            <person name="Lindblad-Toh K."/>
            <person name="Seehausen O."/>
            <person name="Di Palma F."/>
        </authorList>
    </citation>
    <scope>NUCLEOTIDE SEQUENCE</scope>
</reference>
<dbReference type="GO" id="GO:0005813">
    <property type="term" value="C:centrosome"/>
    <property type="evidence" value="ECO:0007669"/>
    <property type="project" value="UniProtKB-SubCell"/>
</dbReference>
<dbReference type="EC" id="2.7.11.23" evidence="3"/>
<evidence type="ECO:0000256" key="10">
    <source>
        <dbReference type="ARBA" id="ARBA00022840"/>
    </source>
</evidence>
<evidence type="ECO:0000256" key="5">
    <source>
        <dbReference type="ARBA" id="ARBA00022527"/>
    </source>
</evidence>
<dbReference type="InterPro" id="IPR011009">
    <property type="entry name" value="Kinase-like_dom_sf"/>
</dbReference>
<evidence type="ECO:0000256" key="6">
    <source>
        <dbReference type="ARBA" id="ARBA00022553"/>
    </source>
</evidence>
<keyword evidence="7" id="KW-0808">Transferase</keyword>
<evidence type="ECO:0000256" key="11">
    <source>
        <dbReference type="ARBA" id="ARBA00023212"/>
    </source>
</evidence>
<dbReference type="InterPro" id="IPR050108">
    <property type="entry name" value="CDK"/>
</dbReference>
<comment type="catalytic activity">
    <reaction evidence="20">
        <text>[DNA-directed RNA polymerase] + ATP = phospho-[DNA-directed RNA polymerase] + ADP + H(+)</text>
        <dbReference type="Rhea" id="RHEA:10216"/>
        <dbReference type="Rhea" id="RHEA-COMP:11321"/>
        <dbReference type="Rhea" id="RHEA-COMP:11322"/>
        <dbReference type="ChEBI" id="CHEBI:15378"/>
        <dbReference type="ChEBI" id="CHEBI:30616"/>
        <dbReference type="ChEBI" id="CHEBI:43176"/>
        <dbReference type="ChEBI" id="CHEBI:68546"/>
        <dbReference type="ChEBI" id="CHEBI:456216"/>
        <dbReference type="EC" id="2.7.11.23"/>
    </reaction>
</comment>
<dbReference type="Pfam" id="PF00069">
    <property type="entry name" value="Pkinase"/>
    <property type="match status" value="1"/>
</dbReference>
<protein>
    <recommendedName>
        <fullName evidence="15">Cell division control protein 2 homolog</fullName>
        <ecNumber evidence="4">2.7.11.22</ecNumber>
        <ecNumber evidence="3">2.7.11.23</ecNumber>
    </recommendedName>
    <alternativeName>
        <fullName evidence="14">Cell division protein kinase 1</fullName>
    </alternativeName>
    <alternativeName>
        <fullName evidence="16">p34 protein kinase</fullName>
    </alternativeName>
</protein>